<keyword evidence="5" id="KW-0479">Metal-binding</keyword>
<keyword evidence="3" id="KW-0813">Transport</keyword>
<evidence type="ECO:0000256" key="4">
    <source>
        <dbReference type="ARBA" id="ARBA00022485"/>
    </source>
</evidence>
<dbReference type="Gene3D" id="3.30.70.20">
    <property type="match status" value="2"/>
</dbReference>
<evidence type="ECO:0000256" key="7">
    <source>
        <dbReference type="ARBA" id="ARBA00022982"/>
    </source>
</evidence>
<dbReference type="EMBL" id="CP096115">
    <property type="protein sequence ID" value="UUX93643.1"/>
    <property type="molecule type" value="Genomic_DNA"/>
</dbReference>
<dbReference type="Proteomes" id="UP001060368">
    <property type="component" value="Chromosome"/>
</dbReference>
<dbReference type="Pfam" id="PF00037">
    <property type="entry name" value="Fer4"/>
    <property type="match status" value="1"/>
</dbReference>
<keyword evidence="4" id="KW-0004">4Fe-4S</keyword>
<keyword evidence="6" id="KW-0677">Repeat</keyword>
<evidence type="ECO:0000259" key="10">
    <source>
        <dbReference type="PROSITE" id="PS51379"/>
    </source>
</evidence>
<evidence type="ECO:0000256" key="1">
    <source>
        <dbReference type="ARBA" id="ARBA00001966"/>
    </source>
</evidence>
<dbReference type="GO" id="GO:0051539">
    <property type="term" value="F:4 iron, 4 sulfur cluster binding"/>
    <property type="evidence" value="ECO:0007669"/>
    <property type="project" value="UniProtKB-KW"/>
</dbReference>
<dbReference type="InterPro" id="IPR017900">
    <property type="entry name" value="4Fe4S_Fe_S_CS"/>
</dbReference>
<protein>
    <submittedName>
        <fullName evidence="11">4Fe-4S binding protein</fullName>
    </submittedName>
</protein>
<gene>
    <name evidence="11" type="ORF">L6E24_05870</name>
</gene>
<reference evidence="11" key="1">
    <citation type="submission" date="2022-04" db="EMBL/GenBank/DDBJ databases">
        <title>Complete genome of Methanoplanus endosymbiosus DSM 3599.</title>
        <authorList>
            <person name="Chen S.-C."/>
            <person name="You Y.-T."/>
            <person name="Zhou Y.-Z."/>
            <person name="Lai M.-C."/>
        </authorList>
    </citation>
    <scope>NUCLEOTIDE SEQUENCE</scope>
    <source>
        <strain evidence="11">DSM 3599</strain>
    </source>
</reference>
<dbReference type="PANTHER" id="PTHR43724">
    <property type="entry name" value="PYRUVATE SYNTHASE SUBUNIT PORD"/>
    <property type="match status" value="1"/>
</dbReference>
<dbReference type="InterPro" id="IPR017896">
    <property type="entry name" value="4Fe4S_Fe-S-bd"/>
</dbReference>
<sequence length="81" mass="8890">MSAKLAISRPKTGAVGKTGSWRTFRPEIDLNLCNKCGNCEKFCPDGVIDKEYNIDLDFCKGCGICADVCPKKAITMVRESK</sequence>
<dbReference type="PROSITE" id="PS00198">
    <property type="entry name" value="4FE4S_FER_1"/>
    <property type="match status" value="1"/>
</dbReference>
<comment type="cofactor">
    <cofactor evidence="1">
        <name>[4Fe-4S] cluster</name>
        <dbReference type="ChEBI" id="CHEBI:49883"/>
    </cofactor>
</comment>
<dbReference type="RefSeq" id="WP_257743780.1">
    <property type="nucleotide sequence ID" value="NZ_CP096115.1"/>
</dbReference>
<evidence type="ECO:0000313" key="12">
    <source>
        <dbReference type="Proteomes" id="UP001060368"/>
    </source>
</evidence>
<organism evidence="11 12">
    <name type="scientific">Methanoplanus endosymbiosus</name>
    <dbReference type="NCBI Taxonomy" id="33865"/>
    <lineage>
        <taxon>Archaea</taxon>
        <taxon>Methanobacteriati</taxon>
        <taxon>Methanobacteriota</taxon>
        <taxon>Stenosarchaea group</taxon>
        <taxon>Methanomicrobia</taxon>
        <taxon>Methanomicrobiales</taxon>
        <taxon>Methanomicrobiaceae</taxon>
        <taxon>Methanoplanus</taxon>
    </lineage>
</organism>
<dbReference type="GO" id="GO:0016625">
    <property type="term" value="F:oxidoreductase activity, acting on the aldehyde or oxo group of donors, iron-sulfur protein as acceptor"/>
    <property type="evidence" value="ECO:0007669"/>
    <property type="project" value="InterPro"/>
</dbReference>
<feature type="domain" description="4Fe-4S ferredoxin-type" evidence="10">
    <location>
        <begin position="50"/>
        <end position="79"/>
    </location>
</feature>
<evidence type="ECO:0000256" key="6">
    <source>
        <dbReference type="ARBA" id="ARBA00022737"/>
    </source>
</evidence>
<dbReference type="NCBIfam" id="TIGR02179">
    <property type="entry name" value="PorD_KorD"/>
    <property type="match status" value="1"/>
</dbReference>
<evidence type="ECO:0000256" key="3">
    <source>
        <dbReference type="ARBA" id="ARBA00022448"/>
    </source>
</evidence>
<dbReference type="InterPro" id="IPR011898">
    <property type="entry name" value="PorD_KorD"/>
</dbReference>
<evidence type="ECO:0000256" key="9">
    <source>
        <dbReference type="ARBA" id="ARBA00023014"/>
    </source>
</evidence>
<evidence type="ECO:0000256" key="5">
    <source>
        <dbReference type="ARBA" id="ARBA00022723"/>
    </source>
</evidence>
<dbReference type="SUPFAM" id="SSF54862">
    <property type="entry name" value="4Fe-4S ferredoxins"/>
    <property type="match status" value="1"/>
</dbReference>
<evidence type="ECO:0000313" key="11">
    <source>
        <dbReference type="EMBL" id="UUX93643.1"/>
    </source>
</evidence>
<dbReference type="GeneID" id="74307206"/>
<dbReference type="AlphaFoldDB" id="A0A9E7TJG8"/>
<dbReference type="PANTHER" id="PTHR43724:SF1">
    <property type="entry name" value="PYRUVATE SYNTHASE SUBUNIT PORD"/>
    <property type="match status" value="1"/>
</dbReference>
<evidence type="ECO:0000256" key="8">
    <source>
        <dbReference type="ARBA" id="ARBA00023004"/>
    </source>
</evidence>
<feature type="domain" description="4Fe-4S ferredoxin-type" evidence="10">
    <location>
        <begin position="24"/>
        <end position="49"/>
    </location>
</feature>
<dbReference type="KEGG" id="mend:L6E24_05870"/>
<dbReference type="GO" id="GO:0046872">
    <property type="term" value="F:metal ion binding"/>
    <property type="evidence" value="ECO:0007669"/>
    <property type="project" value="UniProtKB-KW"/>
</dbReference>
<dbReference type="PROSITE" id="PS51379">
    <property type="entry name" value="4FE4S_FER_2"/>
    <property type="match status" value="2"/>
</dbReference>
<proteinExistence type="predicted"/>
<dbReference type="Pfam" id="PF12837">
    <property type="entry name" value="Fer4_6"/>
    <property type="match status" value="1"/>
</dbReference>
<name>A0A9E7TJG8_9EURY</name>
<evidence type="ECO:0000256" key="2">
    <source>
        <dbReference type="ARBA" id="ARBA00011595"/>
    </source>
</evidence>
<keyword evidence="7" id="KW-0249">Electron transport</keyword>
<accession>A0A9E7TJG8</accession>
<keyword evidence="12" id="KW-1185">Reference proteome</keyword>
<keyword evidence="9" id="KW-0411">Iron-sulfur</keyword>
<comment type="subunit">
    <text evidence="2">Heterotetramer of one alpha, one beta, one delta and one gamma chain.</text>
</comment>
<keyword evidence="8" id="KW-0408">Iron</keyword>